<evidence type="ECO:0000256" key="4">
    <source>
        <dbReference type="PROSITE-ProRule" id="PRU00176"/>
    </source>
</evidence>
<feature type="compositionally biased region" description="Basic and acidic residues" evidence="5">
    <location>
        <begin position="299"/>
        <end position="312"/>
    </location>
</feature>
<dbReference type="AlphaFoldDB" id="A0A1D1UFY6"/>
<protein>
    <recommendedName>
        <fullName evidence="6">RRM domain-containing protein</fullName>
    </recommendedName>
</protein>
<name>A0A1D1UFY6_RAMVA</name>
<evidence type="ECO:0000256" key="3">
    <source>
        <dbReference type="ARBA" id="ARBA00023242"/>
    </source>
</evidence>
<evidence type="ECO:0000259" key="6">
    <source>
        <dbReference type="PROSITE" id="PS50102"/>
    </source>
</evidence>
<evidence type="ECO:0000256" key="1">
    <source>
        <dbReference type="ARBA" id="ARBA00004642"/>
    </source>
</evidence>
<evidence type="ECO:0000256" key="2">
    <source>
        <dbReference type="ARBA" id="ARBA00022884"/>
    </source>
</evidence>
<comment type="caution">
    <text evidence="7">The sequence shown here is derived from an EMBL/GenBank/DDBJ whole genome shotgun (WGS) entry which is preliminary data.</text>
</comment>
<feature type="compositionally biased region" description="Polar residues" evidence="5">
    <location>
        <begin position="253"/>
        <end position="263"/>
    </location>
</feature>
<dbReference type="Pfam" id="PF00076">
    <property type="entry name" value="RRM_1"/>
    <property type="match status" value="1"/>
</dbReference>
<dbReference type="GO" id="GO:0005654">
    <property type="term" value="C:nucleoplasm"/>
    <property type="evidence" value="ECO:0007669"/>
    <property type="project" value="UniProtKB-SubCell"/>
</dbReference>
<dbReference type="STRING" id="947166.A0A1D1UFY6"/>
<dbReference type="InterPro" id="IPR035979">
    <property type="entry name" value="RBD_domain_sf"/>
</dbReference>
<comment type="subcellular location">
    <subcellularLocation>
        <location evidence="1">Nucleus</location>
        <location evidence="1">Nucleoplasm</location>
    </subcellularLocation>
</comment>
<reference evidence="7 8" key="1">
    <citation type="journal article" date="2016" name="Nat. Commun.">
        <title>Extremotolerant tardigrade genome and improved radiotolerance of human cultured cells by tardigrade-unique protein.</title>
        <authorList>
            <person name="Hashimoto T."/>
            <person name="Horikawa D.D."/>
            <person name="Saito Y."/>
            <person name="Kuwahara H."/>
            <person name="Kozuka-Hata H."/>
            <person name="Shin-I T."/>
            <person name="Minakuchi Y."/>
            <person name="Ohishi K."/>
            <person name="Motoyama A."/>
            <person name="Aizu T."/>
            <person name="Enomoto A."/>
            <person name="Kondo K."/>
            <person name="Tanaka S."/>
            <person name="Hara Y."/>
            <person name="Koshikawa S."/>
            <person name="Sagara H."/>
            <person name="Miura T."/>
            <person name="Yokobori S."/>
            <person name="Miyagawa K."/>
            <person name="Suzuki Y."/>
            <person name="Kubo T."/>
            <person name="Oyama M."/>
            <person name="Kohara Y."/>
            <person name="Fujiyama A."/>
            <person name="Arakawa K."/>
            <person name="Katayama T."/>
            <person name="Toyoda A."/>
            <person name="Kunieda T."/>
        </authorList>
    </citation>
    <scope>NUCLEOTIDE SEQUENCE [LARGE SCALE GENOMIC DNA]</scope>
    <source>
        <strain evidence="7 8">YOKOZUNA-1</strain>
    </source>
</reference>
<keyword evidence="8" id="KW-1185">Reference proteome</keyword>
<evidence type="ECO:0000256" key="5">
    <source>
        <dbReference type="SAM" id="MobiDB-lite"/>
    </source>
</evidence>
<dbReference type="GO" id="GO:0003727">
    <property type="term" value="F:single-stranded RNA binding"/>
    <property type="evidence" value="ECO:0007669"/>
    <property type="project" value="TreeGrafter"/>
</dbReference>
<organism evidence="7 8">
    <name type="scientific">Ramazzottius varieornatus</name>
    <name type="common">Water bear</name>
    <name type="synonym">Tardigrade</name>
    <dbReference type="NCBI Taxonomy" id="947166"/>
    <lineage>
        <taxon>Eukaryota</taxon>
        <taxon>Metazoa</taxon>
        <taxon>Ecdysozoa</taxon>
        <taxon>Tardigrada</taxon>
        <taxon>Eutardigrada</taxon>
        <taxon>Parachela</taxon>
        <taxon>Hypsibioidea</taxon>
        <taxon>Ramazzottiidae</taxon>
        <taxon>Ramazzottius</taxon>
    </lineage>
</organism>
<dbReference type="EMBL" id="BDGG01000001">
    <property type="protein sequence ID" value="GAU88679.1"/>
    <property type="molecule type" value="Genomic_DNA"/>
</dbReference>
<feature type="compositionally biased region" description="Polar residues" evidence="5">
    <location>
        <begin position="271"/>
        <end position="289"/>
    </location>
</feature>
<evidence type="ECO:0000313" key="7">
    <source>
        <dbReference type="EMBL" id="GAU88679.1"/>
    </source>
</evidence>
<gene>
    <name evidence="7" type="primary">RvY_01329-1</name>
    <name evidence="7" type="synonym">RvY_01329.1</name>
    <name evidence="7" type="ORF">RvY_01329</name>
</gene>
<evidence type="ECO:0000313" key="8">
    <source>
        <dbReference type="Proteomes" id="UP000186922"/>
    </source>
</evidence>
<dbReference type="PROSITE" id="PS50102">
    <property type="entry name" value="RRM"/>
    <property type="match status" value="1"/>
</dbReference>
<dbReference type="Proteomes" id="UP000186922">
    <property type="component" value="Unassembled WGS sequence"/>
</dbReference>
<keyword evidence="3" id="KW-0539">Nucleus</keyword>
<feature type="region of interest" description="Disordered" evidence="5">
    <location>
        <begin position="235"/>
        <end position="312"/>
    </location>
</feature>
<accession>A0A1D1UFY6</accession>
<dbReference type="OrthoDB" id="407442at2759"/>
<dbReference type="GO" id="GO:0000381">
    <property type="term" value="P:regulation of alternative mRNA splicing, via spliceosome"/>
    <property type="evidence" value="ECO:0007669"/>
    <property type="project" value="TreeGrafter"/>
</dbReference>
<dbReference type="InterPro" id="IPR000504">
    <property type="entry name" value="RRM_dom"/>
</dbReference>
<feature type="domain" description="RRM" evidence="6">
    <location>
        <begin position="33"/>
        <end position="110"/>
    </location>
</feature>
<dbReference type="PANTHER" id="PTHR13798">
    <property type="entry name" value="RNA BINDING MOTIF RBM PROTEIN -RELATED"/>
    <property type="match status" value="1"/>
</dbReference>
<feature type="compositionally biased region" description="Basic and acidic residues" evidence="5">
    <location>
        <begin position="183"/>
        <end position="200"/>
    </location>
</feature>
<keyword evidence="2 4" id="KW-0694">RNA-binding</keyword>
<dbReference type="Gene3D" id="3.30.70.330">
    <property type="match status" value="1"/>
</dbReference>
<feature type="region of interest" description="Disordered" evidence="5">
    <location>
        <begin position="174"/>
        <end position="213"/>
    </location>
</feature>
<dbReference type="SUPFAM" id="SSF54928">
    <property type="entry name" value="RNA-binding domain, RBD"/>
    <property type="match status" value="1"/>
</dbReference>
<dbReference type="PANTHER" id="PTHR13798:SF11">
    <property type="entry name" value="RNA-BINDING PROTEIN 7-RELATED"/>
    <property type="match status" value="1"/>
</dbReference>
<dbReference type="InterPro" id="IPR012677">
    <property type="entry name" value="Nucleotide-bd_a/b_plait_sf"/>
</dbReference>
<sequence>MSRGSYTPRGLNPQLSQTELVDFLDNDDSIPARTLFVGNLDQRVTRKLLYELMSQAGPVYSIKIVPLRDGADKTFAFVVFDHAVSVRFAMCIFDDVSLFRSKLSMNYTQAHKNKTRPVAPAPRGQVGPTFFELPQGFENTTEEEKRSMVSAWILAHPQYKSGYFIVPEHQATSRQPGAYRGYESSEYRNKRRQEEAPQDNKRRRFSPPSLATVPQIQQSMIRSAPVHTFFNAPEHHGQHQQHFHSHPSPPRQYVNSGTGQPEQYGQRPQFGRSNSQQDDGHPNQQQRYPNHQAPHHGRRDYQDGRHRNGWHD</sequence>
<dbReference type="SMART" id="SM00360">
    <property type="entry name" value="RRM"/>
    <property type="match status" value="1"/>
</dbReference>
<dbReference type="InterPro" id="IPR052285">
    <property type="entry name" value="NEXT_complex_subunit"/>
</dbReference>
<proteinExistence type="predicted"/>